<dbReference type="Proteomes" id="UP000011713">
    <property type="component" value="Unassembled WGS sequence"/>
</dbReference>
<keyword evidence="3" id="KW-1185">Reference proteome</keyword>
<dbReference type="HOGENOM" id="CLU_1520675_0_0_1"/>
<dbReference type="VEuPathDB" id="FungiDB:HpaG803530"/>
<reference evidence="2" key="2">
    <citation type="submission" date="2015-06" db="UniProtKB">
        <authorList>
            <consortium name="EnsemblProtists"/>
        </authorList>
    </citation>
    <scope>IDENTIFICATION</scope>
    <source>
        <strain evidence="2">Emoy2</strain>
    </source>
</reference>
<reference evidence="3" key="1">
    <citation type="journal article" date="2010" name="Science">
        <title>Signatures of adaptation to obligate biotrophy in the Hyaloperonospora arabidopsidis genome.</title>
        <authorList>
            <person name="Baxter L."/>
            <person name="Tripathy S."/>
            <person name="Ishaque N."/>
            <person name="Boot N."/>
            <person name="Cabral A."/>
            <person name="Kemen E."/>
            <person name="Thines M."/>
            <person name="Ah-Fong A."/>
            <person name="Anderson R."/>
            <person name="Badejoko W."/>
            <person name="Bittner-Eddy P."/>
            <person name="Boore J.L."/>
            <person name="Chibucos M.C."/>
            <person name="Coates M."/>
            <person name="Dehal P."/>
            <person name="Delehaunty K."/>
            <person name="Dong S."/>
            <person name="Downton P."/>
            <person name="Dumas B."/>
            <person name="Fabro G."/>
            <person name="Fronick C."/>
            <person name="Fuerstenberg S.I."/>
            <person name="Fulton L."/>
            <person name="Gaulin E."/>
            <person name="Govers F."/>
            <person name="Hughes L."/>
            <person name="Humphray S."/>
            <person name="Jiang R.H."/>
            <person name="Judelson H."/>
            <person name="Kamoun S."/>
            <person name="Kyung K."/>
            <person name="Meijer H."/>
            <person name="Minx P."/>
            <person name="Morris P."/>
            <person name="Nelson J."/>
            <person name="Phuntumart V."/>
            <person name="Qutob D."/>
            <person name="Rehmany A."/>
            <person name="Rougon-Cardoso A."/>
            <person name="Ryden P."/>
            <person name="Torto-Alalibo T."/>
            <person name="Studholme D."/>
            <person name="Wang Y."/>
            <person name="Win J."/>
            <person name="Wood J."/>
            <person name="Clifton S.W."/>
            <person name="Rogers J."/>
            <person name="Van den Ackerveken G."/>
            <person name="Jones J.D."/>
            <person name="McDowell J.M."/>
            <person name="Beynon J."/>
            <person name="Tyler B.M."/>
        </authorList>
    </citation>
    <scope>NUCLEOTIDE SEQUENCE [LARGE SCALE GENOMIC DNA]</scope>
    <source>
        <strain evidence="3">Emoy2</strain>
    </source>
</reference>
<dbReference type="InParanoid" id="M4BB68"/>
<organism evidence="2 3">
    <name type="scientific">Hyaloperonospora arabidopsidis (strain Emoy2)</name>
    <name type="common">Downy mildew agent</name>
    <name type="synonym">Peronospora arabidopsidis</name>
    <dbReference type="NCBI Taxonomy" id="559515"/>
    <lineage>
        <taxon>Eukaryota</taxon>
        <taxon>Sar</taxon>
        <taxon>Stramenopiles</taxon>
        <taxon>Oomycota</taxon>
        <taxon>Peronosporomycetes</taxon>
        <taxon>Peronosporales</taxon>
        <taxon>Peronosporaceae</taxon>
        <taxon>Hyaloperonospora</taxon>
    </lineage>
</organism>
<name>M4BB68_HYAAE</name>
<proteinExistence type="predicted"/>
<evidence type="ECO:0000313" key="2">
    <source>
        <dbReference type="EnsemblProtists" id="HpaP803530"/>
    </source>
</evidence>
<dbReference type="AlphaFoldDB" id="M4BB68"/>
<sequence>MHDSNMDEMIGGCMEPKALSRALAVTEGEASKVSLQPQVDRKQDELATGLSSAYFSASFHQKREGTSVHELSKQLPSFSGDVLYLARLKFYILKFYIGKGHSRRSTACINLYIDRLNLRCDGIRDSFLCPRDDDESPQGSQSIDCASSRASTRGQESIMAHSMGYRAIIIALPGAPK</sequence>
<evidence type="ECO:0000313" key="3">
    <source>
        <dbReference type="Proteomes" id="UP000011713"/>
    </source>
</evidence>
<accession>M4BB68</accession>
<dbReference type="EMBL" id="JH598083">
    <property type="status" value="NOT_ANNOTATED_CDS"/>
    <property type="molecule type" value="Genomic_DNA"/>
</dbReference>
<feature type="region of interest" description="Disordered" evidence="1">
    <location>
        <begin position="131"/>
        <end position="150"/>
    </location>
</feature>
<evidence type="ECO:0000256" key="1">
    <source>
        <dbReference type="SAM" id="MobiDB-lite"/>
    </source>
</evidence>
<protein>
    <submittedName>
        <fullName evidence="2">Uncharacterized protein</fullName>
    </submittedName>
</protein>
<feature type="compositionally biased region" description="Polar residues" evidence="1">
    <location>
        <begin position="137"/>
        <end position="150"/>
    </location>
</feature>
<dbReference type="EnsemblProtists" id="HpaT803530">
    <property type="protein sequence ID" value="HpaP803530"/>
    <property type="gene ID" value="HpaG803530"/>
</dbReference>